<feature type="compositionally biased region" description="Basic and acidic residues" evidence="1">
    <location>
        <begin position="1121"/>
        <end position="1133"/>
    </location>
</feature>
<protein>
    <recommendedName>
        <fullName evidence="2">CxC2-like cysteine cluster KDZ transposase-associated domain-containing protein</fullName>
    </recommendedName>
</protein>
<evidence type="ECO:0000256" key="1">
    <source>
        <dbReference type="SAM" id="MobiDB-lite"/>
    </source>
</evidence>
<proteinExistence type="predicted"/>
<evidence type="ECO:0000313" key="3">
    <source>
        <dbReference type="EMBL" id="KAL0058817.1"/>
    </source>
</evidence>
<sequence>MGTKRANNVMKLMGENAAGPSTKRIRVGNTVTTTQQRNGTTITTRQELQKTSAVHVRPTQDLERINDMATTEKKDNIKEETKKETKEKTNNSSKGSRHSPTLGDFEDIMDDLTNWTAKTSSYAARNAGYCDIDKIRGIGQESGTEVSSSVQTSASFGRTVSLPVSFTVVHSNGVHGTMLSFCNCKTVKVEQLMRSRLFPSSVHEPETAYTFTMMREYDVQALQGQFSAYDWVHSLRRLTDNAHTHLVNDPYNPFMLAARVWRFIHDRLRYGVVYSLLRRTLPHLPPNTFVTCCPACLDPDMNMEEGWWRTPQHLRHLTMMYTMLDGDSKTCRFQKRGGDGDYSLYRGQAYYPDDEHYAEFLREAAKKKMAEPIPDCDNIKSVARLTELAAHGMAVTRTVNHQCSQANVDAAFSRGYTLYGYEDDKISASTSQRKDVPHKQSYNAECAYAVNQLIRFATFDYLGGQREFVQHLERGIPVVHLTGHKVLLCKILFALFYHWCNGHFTGEGAEQAWPYMNRVATYSCQAGPGHRHDLHIVHYNDYNRKKTINLAYLIARELVVAAAQLETHMLLFQQLSLVHDNEVTEWLLQDLVPHENPKVAGSWSSAYHRSEGEMAPSVAMVLESFAGQGGSGITLPNIGLDVKIYWRKALEVEDTRELIAVLTGKSHLTQTETTTLENLRSRMLWDLEEFRRRQALMTPRLPDHFSEGSCDSVEGSKLRLPSKMTREERLAYSAGHIAAQEVKICKSHAHGIVELLQSTCRRIEVLNLYKEQNVSTDSMRTRTGKSIDTVVDARNQQLALYNHSHRMLIELDAIRNDNLEFPPLSGEDTTCKDVYHKRHTGDSKWREGRLWTLTPLAITKLPEIPLGVDRPEDVKPLEELPSATNMSQRAVKSSCAAWDGLVELTKKGKKTNKDPTQAAPPQTSGEKRDAKRDKHESLIANYQLYLMFLFVEYYKPDNEGLLWTMGSRRGTRKQVTVDEFEEESDQISWTQQKAEVYRWMEEFERKHAEFHRLIRYYRRMESAWRTVANDPEALNETVEHPKITSSPKVSALRARALCQAAVWGDLATVATYQFRKVAYPKFFDMDTSLVARVEIFRDEQLEWTKKLGIQRADLAYGKTKAGTERSKPADAKGKGKRRY</sequence>
<organism evidence="3 4">
    <name type="scientific">Marasmius tenuissimus</name>
    <dbReference type="NCBI Taxonomy" id="585030"/>
    <lineage>
        <taxon>Eukaryota</taxon>
        <taxon>Fungi</taxon>
        <taxon>Dikarya</taxon>
        <taxon>Basidiomycota</taxon>
        <taxon>Agaricomycotina</taxon>
        <taxon>Agaricomycetes</taxon>
        <taxon>Agaricomycetidae</taxon>
        <taxon>Agaricales</taxon>
        <taxon>Marasmiineae</taxon>
        <taxon>Marasmiaceae</taxon>
        <taxon>Marasmius</taxon>
    </lineage>
</organism>
<dbReference type="Proteomes" id="UP001437256">
    <property type="component" value="Unassembled WGS sequence"/>
</dbReference>
<accession>A0ABR2ZAY3</accession>
<name>A0ABR2ZAY3_9AGAR</name>
<feature type="region of interest" description="Disordered" evidence="1">
    <location>
        <begin position="1118"/>
        <end position="1139"/>
    </location>
</feature>
<reference evidence="3 4" key="1">
    <citation type="submission" date="2024-05" db="EMBL/GenBank/DDBJ databases">
        <title>A draft genome resource for the thread blight pathogen Marasmius tenuissimus strain MS-2.</title>
        <authorList>
            <person name="Yulfo-Soto G.E."/>
            <person name="Baruah I.K."/>
            <person name="Amoako-Attah I."/>
            <person name="Bukari Y."/>
            <person name="Meinhardt L.W."/>
            <person name="Bailey B.A."/>
            <person name="Cohen S.P."/>
        </authorList>
    </citation>
    <scope>NUCLEOTIDE SEQUENCE [LARGE SCALE GENOMIC DNA]</scope>
    <source>
        <strain evidence="3 4">MS-2</strain>
    </source>
</reference>
<gene>
    <name evidence="3" type="ORF">AAF712_014485</name>
</gene>
<dbReference type="EMBL" id="JBBXMP010000273">
    <property type="protein sequence ID" value="KAL0058817.1"/>
    <property type="molecule type" value="Genomic_DNA"/>
</dbReference>
<keyword evidence="4" id="KW-1185">Reference proteome</keyword>
<feature type="domain" description="CxC2-like cysteine cluster KDZ transposase-associated" evidence="2">
    <location>
        <begin position="163"/>
        <end position="242"/>
    </location>
</feature>
<feature type="region of interest" description="Disordered" evidence="1">
    <location>
        <begin position="64"/>
        <end position="104"/>
    </location>
</feature>
<feature type="compositionally biased region" description="Basic and acidic residues" evidence="1">
    <location>
        <begin position="64"/>
        <end position="89"/>
    </location>
</feature>
<feature type="region of interest" description="Disordered" evidence="1">
    <location>
        <begin position="906"/>
        <end position="932"/>
    </location>
</feature>
<dbReference type="InterPro" id="IPR041457">
    <property type="entry name" value="CxC2_KDZ-assoc"/>
</dbReference>
<comment type="caution">
    <text evidence="3">The sequence shown here is derived from an EMBL/GenBank/DDBJ whole genome shotgun (WGS) entry which is preliminary data.</text>
</comment>
<dbReference type="InterPro" id="IPR040521">
    <property type="entry name" value="KDZ"/>
</dbReference>
<evidence type="ECO:0000313" key="4">
    <source>
        <dbReference type="Proteomes" id="UP001437256"/>
    </source>
</evidence>
<dbReference type="Pfam" id="PF18803">
    <property type="entry name" value="CxC2"/>
    <property type="match status" value="1"/>
</dbReference>
<evidence type="ECO:0000259" key="2">
    <source>
        <dbReference type="Pfam" id="PF18803"/>
    </source>
</evidence>
<dbReference type="Pfam" id="PF18758">
    <property type="entry name" value="KDZ"/>
    <property type="match status" value="1"/>
</dbReference>